<comment type="similarity">
    <text evidence="1">Belongs to the eukaryotic ribosomal protein eL36 family.</text>
</comment>
<evidence type="ECO:0000256" key="3">
    <source>
        <dbReference type="ARBA" id="ARBA00022980"/>
    </source>
</evidence>
<accession>A0AAW0IQV9</accession>
<evidence type="ECO:0000256" key="8">
    <source>
        <dbReference type="SAM" id="MobiDB-lite"/>
    </source>
</evidence>
<dbReference type="EMBL" id="JBBHLL010000102">
    <property type="protein sequence ID" value="KAK7816481.1"/>
    <property type="molecule type" value="Genomic_DNA"/>
</dbReference>
<dbReference type="PANTHER" id="PTHR10114">
    <property type="entry name" value="60S RIBOSOMAL PROTEIN L36"/>
    <property type="match status" value="1"/>
</dbReference>
<dbReference type="InterPro" id="IPR000509">
    <property type="entry name" value="Ribosomal_eL36"/>
</dbReference>
<evidence type="ECO:0000256" key="7">
    <source>
        <dbReference type="ARBA" id="ARBA00035331"/>
    </source>
</evidence>
<evidence type="ECO:0000256" key="4">
    <source>
        <dbReference type="ARBA" id="ARBA00023274"/>
    </source>
</evidence>
<dbReference type="Pfam" id="PF01158">
    <property type="entry name" value="Ribosomal_L36e"/>
    <property type="match status" value="1"/>
</dbReference>
<keyword evidence="10" id="KW-1185">Reference proteome</keyword>
<dbReference type="InterPro" id="IPR038097">
    <property type="entry name" value="Ribosomal_eL36_sf"/>
</dbReference>
<protein>
    <recommendedName>
        <fullName evidence="6">Large ribosomal subunit protein eL36</fullName>
    </recommendedName>
    <alternativeName>
        <fullName evidence="7">60S ribosomal protein L36</fullName>
    </alternativeName>
</protein>
<comment type="function">
    <text evidence="5">Component of the large ribosomal subunit. The ribosome is a large ribonucleoprotein complex responsible for the synthesis of proteins in the cell.</text>
</comment>
<dbReference type="GO" id="GO:1990904">
    <property type="term" value="C:ribonucleoprotein complex"/>
    <property type="evidence" value="ECO:0007669"/>
    <property type="project" value="UniProtKB-KW"/>
</dbReference>
<comment type="caution">
    <text evidence="9">The sequence shown here is derived from an EMBL/GenBank/DDBJ whole genome shotgun (WGS) entry which is preliminary data.</text>
</comment>
<feature type="compositionally biased region" description="Basic and acidic residues" evidence="8">
    <location>
        <begin position="1"/>
        <end position="13"/>
    </location>
</feature>
<dbReference type="Gene3D" id="1.10.10.1760">
    <property type="entry name" value="60S ribosomal protein L36"/>
    <property type="match status" value="1"/>
</dbReference>
<dbReference type="Proteomes" id="UP001488838">
    <property type="component" value="Unassembled WGS sequence"/>
</dbReference>
<evidence type="ECO:0000313" key="9">
    <source>
        <dbReference type="EMBL" id="KAK7816481.1"/>
    </source>
</evidence>
<evidence type="ECO:0000256" key="1">
    <source>
        <dbReference type="ARBA" id="ARBA00006509"/>
    </source>
</evidence>
<sequence>MEDEHKSVPKDRSTSFLSWLPLERSSHGPVLPHGRGPEGDEEREPTKAQLGRLTKHTKFMQDMILEVCGFAPYEQRAMELLMVSKDKRAQVHQKQVGTHIRTKRKELSNVLAAMRKAVATKD</sequence>
<feature type="region of interest" description="Disordered" evidence="8">
    <location>
        <begin position="1"/>
        <end position="47"/>
    </location>
</feature>
<reference evidence="9 10" key="1">
    <citation type="journal article" date="2023" name="bioRxiv">
        <title>Conserved and derived expression patterns and positive selection on dental genes reveal complex evolutionary context of ever-growing rodent molars.</title>
        <authorList>
            <person name="Calamari Z.T."/>
            <person name="Song A."/>
            <person name="Cohen E."/>
            <person name="Akter M."/>
            <person name="Roy R.D."/>
            <person name="Hallikas O."/>
            <person name="Christensen M.M."/>
            <person name="Li P."/>
            <person name="Marangoni P."/>
            <person name="Jernvall J."/>
            <person name="Klein O.D."/>
        </authorList>
    </citation>
    <scope>NUCLEOTIDE SEQUENCE [LARGE SCALE GENOMIC DNA]</scope>
    <source>
        <strain evidence="9">V071</strain>
    </source>
</reference>
<gene>
    <name evidence="9" type="ORF">U0070_007898</name>
</gene>
<comment type="subunit">
    <text evidence="2">Component of the large ribosomal subunit.</text>
</comment>
<keyword evidence="4" id="KW-0687">Ribonucleoprotein</keyword>
<evidence type="ECO:0000256" key="5">
    <source>
        <dbReference type="ARBA" id="ARBA00034092"/>
    </source>
</evidence>
<evidence type="ECO:0000256" key="2">
    <source>
        <dbReference type="ARBA" id="ARBA00011133"/>
    </source>
</evidence>
<keyword evidence="3" id="KW-0689">Ribosomal protein</keyword>
<evidence type="ECO:0000313" key="10">
    <source>
        <dbReference type="Proteomes" id="UP001488838"/>
    </source>
</evidence>
<organism evidence="9 10">
    <name type="scientific">Myodes glareolus</name>
    <name type="common">Bank vole</name>
    <name type="synonym">Clethrionomys glareolus</name>
    <dbReference type="NCBI Taxonomy" id="447135"/>
    <lineage>
        <taxon>Eukaryota</taxon>
        <taxon>Metazoa</taxon>
        <taxon>Chordata</taxon>
        <taxon>Craniata</taxon>
        <taxon>Vertebrata</taxon>
        <taxon>Euteleostomi</taxon>
        <taxon>Mammalia</taxon>
        <taxon>Eutheria</taxon>
        <taxon>Euarchontoglires</taxon>
        <taxon>Glires</taxon>
        <taxon>Rodentia</taxon>
        <taxon>Myomorpha</taxon>
        <taxon>Muroidea</taxon>
        <taxon>Cricetidae</taxon>
        <taxon>Arvicolinae</taxon>
        <taxon>Myodes</taxon>
    </lineage>
</organism>
<proteinExistence type="inferred from homology"/>
<evidence type="ECO:0000256" key="6">
    <source>
        <dbReference type="ARBA" id="ARBA00035226"/>
    </source>
</evidence>
<name>A0AAW0IQV9_MYOGA</name>
<dbReference type="AlphaFoldDB" id="A0AAW0IQV9"/>
<dbReference type="GO" id="GO:0005840">
    <property type="term" value="C:ribosome"/>
    <property type="evidence" value="ECO:0007669"/>
    <property type="project" value="UniProtKB-KW"/>
</dbReference>
<dbReference type="GO" id="GO:0003735">
    <property type="term" value="F:structural constituent of ribosome"/>
    <property type="evidence" value="ECO:0007669"/>
    <property type="project" value="InterPro"/>
</dbReference>
<dbReference type="GO" id="GO:0006412">
    <property type="term" value="P:translation"/>
    <property type="evidence" value="ECO:0007669"/>
    <property type="project" value="InterPro"/>
</dbReference>